<dbReference type="Proteomes" id="UP001485505">
    <property type="component" value="Chromosome"/>
</dbReference>
<sequence length="79" mass="9150">METGKGLPHTIISNTQNLRLDERLSSGNGKWGSTLQDELKNLISDFERAGFSKENISKTLEQQYKMLDKLKVKYERIDY</sequence>
<reference evidence="1 2" key="1">
    <citation type="submission" date="2024-04" db="EMBL/GenBank/DDBJ databases">
        <title>Complete genome sequence of Bacillus mobilis strains derived from soil.</title>
        <authorList>
            <person name="Jung H."/>
            <person name="Choi S."/>
            <person name="Kim Y."/>
            <person name="Han J.A."/>
            <person name="Kim E.Y."/>
            <person name="Lee H.-S."/>
        </authorList>
    </citation>
    <scope>NUCLEOTIDE SEQUENCE [LARGE SCALE GENOMIC DNA]</scope>
    <source>
        <strain evidence="1 2">IMGN7</strain>
    </source>
</reference>
<proteinExistence type="predicted"/>
<name>A0ABZ2VWT2_9BACI</name>
<evidence type="ECO:0000313" key="1">
    <source>
        <dbReference type="EMBL" id="WZF33467.1"/>
    </source>
</evidence>
<accession>A0ABZ2VWT2</accession>
<evidence type="ECO:0000313" key="2">
    <source>
        <dbReference type="Proteomes" id="UP001485505"/>
    </source>
</evidence>
<dbReference type="RefSeq" id="WP_232289217.1">
    <property type="nucleotide sequence ID" value="NZ_CP151108.1"/>
</dbReference>
<organism evidence="1 2">
    <name type="scientific">Bacillus paramobilis</name>
    <dbReference type="NCBI Taxonomy" id="2817477"/>
    <lineage>
        <taxon>Bacteria</taxon>
        <taxon>Bacillati</taxon>
        <taxon>Bacillota</taxon>
        <taxon>Bacilli</taxon>
        <taxon>Bacillales</taxon>
        <taxon>Bacillaceae</taxon>
        <taxon>Bacillus</taxon>
        <taxon>Bacillus cereus group</taxon>
    </lineage>
</organism>
<keyword evidence="2" id="KW-1185">Reference proteome</keyword>
<gene>
    <name evidence="1" type="ORF">AABL52_14285</name>
</gene>
<dbReference type="EMBL" id="CP151108">
    <property type="protein sequence ID" value="WZF33467.1"/>
    <property type="molecule type" value="Genomic_DNA"/>
</dbReference>
<protein>
    <recommendedName>
        <fullName evidence="3">Tox-SHH domain-containing protein</fullName>
    </recommendedName>
</protein>
<evidence type="ECO:0008006" key="3">
    <source>
        <dbReference type="Google" id="ProtNLM"/>
    </source>
</evidence>